<keyword evidence="4" id="KW-0378">Hydrolase</keyword>
<keyword evidence="1" id="KW-0004">4Fe-4S</keyword>
<sequence length="240" mass="26645">MNPDEPLQLNLGSDPRTDILRRLHAGMITTFGRIVRPPEKRRSPEWVLVHGVIGAQTKTAVSNASTDGLLAEFGTWEAVAEVPVEELEARLKRQTFPSVAAKRLKDCLNAIVAERGAVDLRHLGNLPLEDALVWLEQLPGVARKNSAGVMNASTFNRKAMVIDGHHRRIMQRMGIVPAKADTAKTYNELMPILPEEWSAEDMDEHHLLLKKLGQTLCRPRSPDCANCFARADCKTGQAFN</sequence>
<dbReference type="EMBL" id="VLLK01000001">
    <property type="protein sequence ID" value="TWJ08909.1"/>
    <property type="molecule type" value="Genomic_DNA"/>
</dbReference>
<dbReference type="PANTHER" id="PTHR10359:SF18">
    <property type="entry name" value="ENDONUCLEASE III"/>
    <property type="match status" value="1"/>
</dbReference>
<evidence type="ECO:0000256" key="5">
    <source>
        <dbReference type="ARBA" id="ARBA00023004"/>
    </source>
</evidence>
<evidence type="ECO:0000313" key="10">
    <source>
        <dbReference type="Proteomes" id="UP000320547"/>
    </source>
</evidence>
<keyword evidence="9" id="KW-0255">Endonuclease</keyword>
<dbReference type="STRING" id="476157.GCA_001663155_00215"/>
<dbReference type="Pfam" id="PF00730">
    <property type="entry name" value="HhH-GPD"/>
    <property type="match status" value="1"/>
</dbReference>
<evidence type="ECO:0000256" key="7">
    <source>
        <dbReference type="ARBA" id="ARBA00023295"/>
    </source>
</evidence>
<dbReference type="AlphaFoldDB" id="A0A562UTG9"/>
<dbReference type="GO" id="GO:0006285">
    <property type="term" value="P:base-excision repair, AP site formation"/>
    <property type="evidence" value="ECO:0007669"/>
    <property type="project" value="TreeGrafter"/>
</dbReference>
<dbReference type="SMART" id="SM00478">
    <property type="entry name" value="ENDO3c"/>
    <property type="match status" value="1"/>
</dbReference>
<dbReference type="PIRSF" id="PIRSF001435">
    <property type="entry name" value="Nth"/>
    <property type="match status" value="1"/>
</dbReference>
<evidence type="ECO:0000259" key="8">
    <source>
        <dbReference type="SMART" id="SM00478"/>
    </source>
</evidence>
<evidence type="ECO:0000256" key="6">
    <source>
        <dbReference type="ARBA" id="ARBA00023014"/>
    </source>
</evidence>
<keyword evidence="3" id="KW-0227">DNA damage</keyword>
<dbReference type="InterPro" id="IPR011257">
    <property type="entry name" value="DNA_glycosylase"/>
</dbReference>
<gene>
    <name evidence="9" type="ORF">JN10_0529</name>
</gene>
<dbReference type="SUPFAM" id="SSF48150">
    <property type="entry name" value="DNA-glycosylase"/>
    <property type="match status" value="1"/>
</dbReference>
<keyword evidence="5" id="KW-0408">Iron</keyword>
<evidence type="ECO:0000256" key="3">
    <source>
        <dbReference type="ARBA" id="ARBA00022763"/>
    </source>
</evidence>
<evidence type="ECO:0000256" key="1">
    <source>
        <dbReference type="ARBA" id="ARBA00022485"/>
    </source>
</evidence>
<comment type="caution">
    <text evidence="9">The sequence shown here is derived from an EMBL/GenBank/DDBJ whole genome shotgun (WGS) entry which is preliminary data.</text>
</comment>
<dbReference type="InterPro" id="IPR023170">
    <property type="entry name" value="HhH_base_excis_C"/>
</dbReference>
<dbReference type="GO" id="GO:0004519">
    <property type="term" value="F:endonuclease activity"/>
    <property type="evidence" value="ECO:0007669"/>
    <property type="project" value="UniProtKB-KW"/>
</dbReference>
<name>A0A562UTG9_9SPHN</name>
<dbReference type="CDD" id="cd00056">
    <property type="entry name" value="ENDO3c"/>
    <property type="match status" value="1"/>
</dbReference>
<keyword evidence="6" id="KW-0411">Iron-sulfur</keyword>
<keyword evidence="7" id="KW-0326">Glycosidase</keyword>
<protein>
    <submittedName>
        <fullName evidence="9">Endonuclease-3</fullName>
    </submittedName>
</protein>
<dbReference type="InterPro" id="IPR003265">
    <property type="entry name" value="HhH-GPD_domain"/>
</dbReference>
<dbReference type="Proteomes" id="UP000320547">
    <property type="component" value="Unassembled WGS sequence"/>
</dbReference>
<dbReference type="GO" id="GO:0051539">
    <property type="term" value="F:4 iron, 4 sulfur cluster binding"/>
    <property type="evidence" value="ECO:0007669"/>
    <property type="project" value="UniProtKB-KW"/>
</dbReference>
<reference evidence="9 10" key="1">
    <citation type="submission" date="2019-07" db="EMBL/GenBank/DDBJ databases">
        <title>Genomic Encyclopedia of Archaeal and Bacterial Type Strains, Phase II (KMG-II): from individual species to whole genera.</title>
        <authorList>
            <person name="Goeker M."/>
        </authorList>
    </citation>
    <scope>NUCLEOTIDE SEQUENCE [LARGE SCALE GENOMIC DNA]</scope>
    <source>
        <strain evidence="9 10">ATCC BAA-2084</strain>
    </source>
</reference>
<evidence type="ECO:0000313" key="9">
    <source>
        <dbReference type="EMBL" id="TWJ08909.1"/>
    </source>
</evidence>
<dbReference type="Gene3D" id="1.10.340.30">
    <property type="entry name" value="Hypothetical protein, domain 2"/>
    <property type="match status" value="1"/>
</dbReference>
<evidence type="ECO:0000256" key="2">
    <source>
        <dbReference type="ARBA" id="ARBA00022723"/>
    </source>
</evidence>
<feature type="domain" description="HhH-GPD" evidence="8">
    <location>
        <begin position="53"/>
        <end position="215"/>
    </location>
</feature>
<dbReference type="GO" id="GO:0046872">
    <property type="term" value="F:metal ion binding"/>
    <property type="evidence" value="ECO:0007669"/>
    <property type="project" value="UniProtKB-KW"/>
</dbReference>
<keyword evidence="2" id="KW-0479">Metal-binding</keyword>
<keyword evidence="9" id="KW-0540">Nuclease</keyword>
<proteinExistence type="predicted"/>
<accession>A0A562UTG9</accession>
<organism evidence="9 10">
    <name type="scientific">Altererythrobacter ishigakiensis</name>
    <dbReference type="NCBI Taxonomy" id="476157"/>
    <lineage>
        <taxon>Bacteria</taxon>
        <taxon>Pseudomonadati</taxon>
        <taxon>Pseudomonadota</taxon>
        <taxon>Alphaproteobacteria</taxon>
        <taxon>Sphingomonadales</taxon>
        <taxon>Erythrobacteraceae</taxon>
        <taxon>Altererythrobacter</taxon>
    </lineage>
</organism>
<keyword evidence="10" id="KW-1185">Reference proteome</keyword>
<dbReference type="GO" id="GO:0019104">
    <property type="term" value="F:DNA N-glycosylase activity"/>
    <property type="evidence" value="ECO:0007669"/>
    <property type="project" value="TreeGrafter"/>
</dbReference>
<evidence type="ECO:0000256" key="4">
    <source>
        <dbReference type="ARBA" id="ARBA00022801"/>
    </source>
</evidence>
<dbReference type="PANTHER" id="PTHR10359">
    <property type="entry name" value="A/G-SPECIFIC ADENINE GLYCOSYLASE/ENDONUCLEASE III"/>
    <property type="match status" value="1"/>
</dbReference>
<dbReference type="Gene3D" id="1.10.1670.10">
    <property type="entry name" value="Helix-hairpin-Helix base-excision DNA repair enzymes (C-terminal)"/>
    <property type="match status" value="1"/>
</dbReference>